<dbReference type="InterPro" id="IPR015590">
    <property type="entry name" value="Aldehyde_DH_dom"/>
</dbReference>
<dbReference type="eggNOG" id="KOG2456">
    <property type="taxonomic scope" value="Eukaryota"/>
</dbReference>
<dbReference type="InterPro" id="IPR016162">
    <property type="entry name" value="Ald_DH_N"/>
</dbReference>
<dbReference type="Pfam" id="PF00171">
    <property type="entry name" value="Aldedh"/>
    <property type="match status" value="1"/>
</dbReference>
<sequence>MGNMEQATVVQEVLERIDAAAIDGRAHNIRHRQHQLHQLSGALQRNADKICEAIGLDSGFDDDEVAFEFSQSINTIRTLYEQLNLQSALDEEYAANNKDNLSARMPFGIVVIRPGQHCRLFSIISPVATAIAAGNCVIVEIPNSLGHLDSFLRSELTTSLDPDGFAIVSKAVTVSRLSSDYVVVDQTLSDTTKESSLVSDSKALTVAIVDRTADVEQAASAICTARFRFKGRSPYAPDVIMVNEWVRDDFVSACLKLSSSHAASTVSAKKSGSALNGRTSHYPRDDFTVLFDSCGVRLVEGTRK</sequence>
<dbReference type="InterPro" id="IPR016163">
    <property type="entry name" value="Ald_DH_C"/>
</dbReference>
<dbReference type="RefSeq" id="XP_007829990.1">
    <property type="nucleotide sequence ID" value="XM_007831799.1"/>
</dbReference>
<protein>
    <recommendedName>
        <fullName evidence="1">Aldehyde dehydrogenase domain-containing protein</fullName>
    </recommendedName>
</protein>
<dbReference type="GO" id="GO:0016620">
    <property type="term" value="F:oxidoreductase activity, acting on the aldehyde or oxo group of donors, NAD or NADP as acceptor"/>
    <property type="evidence" value="ECO:0007669"/>
    <property type="project" value="InterPro"/>
</dbReference>
<dbReference type="InParanoid" id="W3XGH6"/>
<dbReference type="PANTHER" id="PTHR43111">
    <property type="entry name" value="ALDEHYDE DEHYDROGENASE B-RELATED"/>
    <property type="match status" value="1"/>
</dbReference>
<name>W3XGH6_PESFW</name>
<evidence type="ECO:0000259" key="1">
    <source>
        <dbReference type="Pfam" id="PF00171"/>
    </source>
</evidence>
<dbReference type="HOGENOM" id="CLU_023881_1_0_1"/>
<dbReference type="PANTHER" id="PTHR43111:SF1">
    <property type="entry name" value="ALDEHYDE DEHYDROGENASE B-RELATED"/>
    <property type="match status" value="1"/>
</dbReference>
<proteinExistence type="predicted"/>
<dbReference type="EMBL" id="KI912110">
    <property type="protein sequence ID" value="ETS85193.1"/>
    <property type="molecule type" value="Genomic_DNA"/>
</dbReference>
<organism evidence="2 3">
    <name type="scientific">Pestalotiopsis fici (strain W106-1 / CGMCC3.15140)</name>
    <dbReference type="NCBI Taxonomy" id="1229662"/>
    <lineage>
        <taxon>Eukaryota</taxon>
        <taxon>Fungi</taxon>
        <taxon>Dikarya</taxon>
        <taxon>Ascomycota</taxon>
        <taxon>Pezizomycotina</taxon>
        <taxon>Sordariomycetes</taxon>
        <taxon>Xylariomycetidae</taxon>
        <taxon>Amphisphaeriales</taxon>
        <taxon>Sporocadaceae</taxon>
        <taxon>Pestalotiopsis</taxon>
    </lineage>
</organism>
<dbReference type="Gene3D" id="3.40.309.10">
    <property type="entry name" value="Aldehyde Dehydrogenase, Chain A, domain 2"/>
    <property type="match status" value="1"/>
</dbReference>
<reference evidence="3" key="1">
    <citation type="journal article" date="2015" name="BMC Genomics">
        <title>Genomic and transcriptomic analysis of the endophytic fungus Pestalotiopsis fici reveals its lifestyle and high potential for synthesis of natural products.</title>
        <authorList>
            <person name="Wang X."/>
            <person name="Zhang X."/>
            <person name="Liu L."/>
            <person name="Xiang M."/>
            <person name="Wang W."/>
            <person name="Sun X."/>
            <person name="Che Y."/>
            <person name="Guo L."/>
            <person name="Liu G."/>
            <person name="Guo L."/>
            <person name="Wang C."/>
            <person name="Yin W.B."/>
            <person name="Stadler M."/>
            <person name="Zhang X."/>
            <person name="Liu X."/>
        </authorList>
    </citation>
    <scope>NUCLEOTIDE SEQUENCE [LARGE SCALE GENOMIC DNA]</scope>
    <source>
        <strain evidence="3">W106-1 / CGMCC3.15140</strain>
    </source>
</reference>
<dbReference type="GeneID" id="19268231"/>
<evidence type="ECO:0000313" key="2">
    <source>
        <dbReference type="EMBL" id="ETS85193.1"/>
    </source>
</evidence>
<gene>
    <name evidence="2" type="ORF">PFICI_03218</name>
</gene>
<dbReference type="OMA" id="GRTSHYP"/>
<dbReference type="Proteomes" id="UP000030651">
    <property type="component" value="Unassembled WGS sequence"/>
</dbReference>
<dbReference type="Gene3D" id="3.40.605.10">
    <property type="entry name" value="Aldehyde Dehydrogenase, Chain A, domain 1"/>
    <property type="match status" value="1"/>
</dbReference>
<dbReference type="STRING" id="1229662.W3XGH6"/>
<evidence type="ECO:0000313" key="3">
    <source>
        <dbReference type="Proteomes" id="UP000030651"/>
    </source>
</evidence>
<dbReference type="InterPro" id="IPR016161">
    <property type="entry name" value="Ald_DH/histidinol_DH"/>
</dbReference>
<dbReference type="SUPFAM" id="SSF53720">
    <property type="entry name" value="ALDH-like"/>
    <property type="match status" value="1"/>
</dbReference>
<accession>W3XGH6</accession>
<feature type="domain" description="Aldehyde dehydrogenase" evidence="1">
    <location>
        <begin position="10"/>
        <end position="140"/>
    </location>
</feature>
<dbReference type="KEGG" id="pfy:PFICI_03218"/>
<keyword evidence="3" id="KW-1185">Reference proteome</keyword>
<dbReference type="AlphaFoldDB" id="W3XGH6"/>
<dbReference type="OrthoDB" id="5596991at2759"/>